<organism evidence="4 5">
    <name type="scientific">Stigmatella erecta</name>
    <dbReference type="NCBI Taxonomy" id="83460"/>
    <lineage>
        <taxon>Bacteria</taxon>
        <taxon>Pseudomonadati</taxon>
        <taxon>Myxococcota</taxon>
        <taxon>Myxococcia</taxon>
        <taxon>Myxococcales</taxon>
        <taxon>Cystobacterineae</taxon>
        <taxon>Archangiaceae</taxon>
        <taxon>Stigmatella</taxon>
    </lineage>
</organism>
<dbReference type="SUPFAM" id="SSF50370">
    <property type="entry name" value="Ricin B-like lectins"/>
    <property type="match status" value="1"/>
</dbReference>
<dbReference type="Gene3D" id="2.120.10.30">
    <property type="entry name" value="TolB, C-terminal domain"/>
    <property type="match status" value="1"/>
</dbReference>
<dbReference type="SUPFAM" id="SSF49265">
    <property type="entry name" value="Fibronectin type III"/>
    <property type="match status" value="2"/>
</dbReference>
<dbReference type="RefSeq" id="WP_093518030.1">
    <property type="nucleotide sequence ID" value="NZ_FOIJ01000003.1"/>
</dbReference>
<dbReference type="PANTHER" id="PTHR19328:SF13">
    <property type="entry name" value="HIPL1 PROTEIN"/>
    <property type="match status" value="1"/>
</dbReference>
<dbReference type="SUPFAM" id="SSF50952">
    <property type="entry name" value="Soluble quinoprotein glucose dehydrogenase"/>
    <property type="match status" value="1"/>
</dbReference>
<dbReference type="InterPro" id="IPR000772">
    <property type="entry name" value="Ricin_B_lectin"/>
</dbReference>
<dbReference type="InterPro" id="IPR035992">
    <property type="entry name" value="Ricin_B-like_lectins"/>
</dbReference>
<reference evidence="5" key="1">
    <citation type="submission" date="2016-10" db="EMBL/GenBank/DDBJ databases">
        <authorList>
            <person name="Varghese N."/>
            <person name="Submissions S."/>
        </authorList>
    </citation>
    <scope>NUCLEOTIDE SEQUENCE [LARGE SCALE GENOMIC DNA]</scope>
    <source>
        <strain evidence="5">DSM 16858</strain>
    </source>
</reference>
<dbReference type="Proteomes" id="UP000199181">
    <property type="component" value="Unassembled WGS sequence"/>
</dbReference>
<feature type="chain" id="PRO_5011766778" evidence="2">
    <location>
        <begin position="24"/>
        <end position="699"/>
    </location>
</feature>
<dbReference type="EMBL" id="FOIJ01000003">
    <property type="protein sequence ID" value="SET57740.1"/>
    <property type="molecule type" value="Genomic_DNA"/>
</dbReference>
<dbReference type="Gene3D" id="2.60.40.10">
    <property type="entry name" value="Immunoglobulins"/>
    <property type="match status" value="2"/>
</dbReference>
<dbReference type="InterPro" id="IPR011042">
    <property type="entry name" value="6-blade_b-propeller_TolB-like"/>
</dbReference>
<keyword evidence="2" id="KW-0732">Signal</keyword>
<dbReference type="CDD" id="cd00063">
    <property type="entry name" value="FN3"/>
    <property type="match status" value="1"/>
</dbReference>
<dbReference type="CDD" id="cd23418">
    <property type="entry name" value="beta-trefoil_Ricin_XLN-like"/>
    <property type="match status" value="1"/>
</dbReference>
<protein>
    <submittedName>
        <fullName evidence="4">Glucose/arabinose dehydrogenase, beta-propeller fold</fullName>
    </submittedName>
</protein>
<dbReference type="PROSITE" id="PS50853">
    <property type="entry name" value="FN3"/>
    <property type="match status" value="2"/>
</dbReference>
<dbReference type="SMART" id="SM00060">
    <property type="entry name" value="FN3"/>
    <property type="match status" value="2"/>
</dbReference>
<evidence type="ECO:0000313" key="5">
    <source>
        <dbReference type="Proteomes" id="UP000199181"/>
    </source>
</evidence>
<keyword evidence="5" id="KW-1185">Reference proteome</keyword>
<dbReference type="PROSITE" id="PS50231">
    <property type="entry name" value="RICIN_B_LECTIN"/>
    <property type="match status" value="1"/>
</dbReference>
<dbReference type="SMART" id="SM00458">
    <property type="entry name" value="RICIN"/>
    <property type="match status" value="1"/>
</dbReference>
<name>A0A1I0FID1_9BACT</name>
<dbReference type="InterPro" id="IPR011041">
    <property type="entry name" value="Quinoprot_gluc/sorb_DH_b-prop"/>
</dbReference>
<dbReference type="Pfam" id="PF00652">
    <property type="entry name" value="Ricin_B_lectin"/>
    <property type="match status" value="1"/>
</dbReference>
<feature type="domain" description="Fibronectin type-III" evidence="3">
    <location>
        <begin position="275"/>
        <end position="362"/>
    </location>
</feature>
<dbReference type="InterPro" id="IPR036116">
    <property type="entry name" value="FN3_sf"/>
</dbReference>
<feature type="region of interest" description="Disordered" evidence="1">
    <location>
        <begin position="257"/>
        <end position="285"/>
    </location>
</feature>
<dbReference type="InterPro" id="IPR012938">
    <property type="entry name" value="Glc/Sorbosone_DH"/>
</dbReference>
<accession>A0A1I0FID1</accession>
<feature type="domain" description="Fibronectin type-III" evidence="3">
    <location>
        <begin position="183"/>
        <end position="269"/>
    </location>
</feature>
<dbReference type="Gene3D" id="2.80.10.50">
    <property type="match status" value="1"/>
</dbReference>
<sequence>MDCRKQRVLLRKLVGVSTLFWVAACEPGAVTESPEAHPQSAALAAGEPLVSASSGRCLDVAQESRTPGAVLQIYGCHGGINQAFTFTAAGELRTYDNTLCVDTASGQTAQGARAVIATCTGLPAQKWVFNANGTVVHTASGLCLDVEGAKTADGTSAIVWTCNGQTNQKWSRPTVADTQAPTPPSNLVTSNLTCNSVTLSWTGSTDNVGVAFYDVYHDGQLMKSVGGSTRSTQLTVVPGANWGLYVNARDAAGNVSQASPTLPLTPPQCELDTTPPAAPSQLSGSASGTGVTLSWNASTDNVGVSGYDVLRNGAKVGTATGTTFVDSGLATSTAYTYTVVARDAQGNVSTASNALTLTTGAACTNPICSVTQVTTDTDIPWGLVALADGTVLYSRRDAQDIVRLNPVTGVKTTLGTVPNVQSTDGEGGLLGLAISPAFDTDRWLYIMHTSPTDNRIVRIKVSAGFTLDLASHQVLVQGLLRNKFHNGGRLRWGPDGKLYASTGDAQNGANAQNTSNLAGKVLRINPDGTIPSDNPFGNFVWSYGHRNPQGLAFDSSGQLWAQEFGNSVMDETNLIVKGGNYGWPNCEGTVSQGGSGCATPGYIAPKQTYSTAEGSCSGIAVVRDVLYVACQRGTRVYREVISGSNLTNVTPYFVGTYGRLRTVEPSVDGNLWLTTSNSGDKDSIPNNSNEKIFRVLLGN</sequence>
<evidence type="ECO:0000313" key="4">
    <source>
        <dbReference type="EMBL" id="SET57740.1"/>
    </source>
</evidence>
<feature type="signal peptide" evidence="2">
    <location>
        <begin position="1"/>
        <end position="23"/>
    </location>
</feature>
<gene>
    <name evidence="4" type="ORF">SAMN05443639_103417</name>
</gene>
<evidence type="ECO:0000259" key="3">
    <source>
        <dbReference type="PROSITE" id="PS50853"/>
    </source>
</evidence>
<dbReference type="NCBIfam" id="NF035930">
    <property type="entry name" value="lectin_2"/>
    <property type="match status" value="1"/>
</dbReference>
<dbReference type="Pfam" id="PF07995">
    <property type="entry name" value="GSDH"/>
    <property type="match status" value="1"/>
</dbReference>
<evidence type="ECO:0000256" key="1">
    <source>
        <dbReference type="SAM" id="MobiDB-lite"/>
    </source>
</evidence>
<proteinExistence type="predicted"/>
<dbReference type="PANTHER" id="PTHR19328">
    <property type="entry name" value="HEDGEHOG-INTERACTING PROTEIN"/>
    <property type="match status" value="1"/>
</dbReference>
<dbReference type="InterPro" id="IPR003961">
    <property type="entry name" value="FN3_dom"/>
</dbReference>
<dbReference type="PROSITE" id="PS51257">
    <property type="entry name" value="PROKAR_LIPOPROTEIN"/>
    <property type="match status" value="1"/>
</dbReference>
<evidence type="ECO:0000256" key="2">
    <source>
        <dbReference type="SAM" id="SignalP"/>
    </source>
</evidence>
<dbReference type="AlphaFoldDB" id="A0A1I0FID1"/>
<dbReference type="InterPro" id="IPR013783">
    <property type="entry name" value="Ig-like_fold"/>
</dbReference>